<evidence type="ECO:0000256" key="1">
    <source>
        <dbReference type="SAM" id="MobiDB-lite"/>
    </source>
</evidence>
<dbReference type="Proteomes" id="UP000887565">
    <property type="component" value="Unplaced"/>
</dbReference>
<evidence type="ECO:0000313" key="2">
    <source>
        <dbReference type="Proteomes" id="UP000887565"/>
    </source>
</evidence>
<dbReference type="AlphaFoldDB" id="A0A915JEY6"/>
<proteinExistence type="predicted"/>
<reference evidence="3" key="1">
    <citation type="submission" date="2022-11" db="UniProtKB">
        <authorList>
            <consortium name="WormBaseParasite"/>
        </authorList>
    </citation>
    <scope>IDENTIFICATION</scope>
</reference>
<dbReference type="WBParaSite" id="nRc.2.0.1.t25046-RA">
    <property type="protein sequence ID" value="nRc.2.0.1.t25046-RA"/>
    <property type="gene ID" value="nRc.2.0.1.g25046"/>
</dbReference>
<sequence length="123" mass="13778">MTMPSTSSASAADEPPPYHESMNVKEHYVRWAEQQPHQNDLSFCCDPALGFFNNPATLLLQSDVLTYMALDAHCLLLLFLAFGCYDFVPEEYNAPGLFPHDLLDAPEIDHLPETLIAAFHNIP</sequence>
<name>A0A915JEY6_ROMCU</name>
<protein>
    <submittedName>
        <fullName evidence="3">Uncharacterized protein</fullName>
    </submittedName>
</protein>
<keyword evidence="2" id="KW-1185">Reference proteome</keyword>
<organism evidence="2 3">
    <name type="scientific">Romanomermis culicivorax</name>
    <name type="common">Nematode worm</name>
    <dbReference type="NCBI Taxonomy" id="13658"/>
    <lineage>
        <taxon>Eukaryota</taxon>
        <taxon>Metazoa</taxon>
        <taxon>Ecdysozoa</taxon>
        <taxon>Nematoda</taxon>
        <taxon>Enoplea</taxon>
        <taxon>Dorylaimia</taxon>
        <taxon>Mermithida</taxon>
        <taxon>Mermithoidea</taxon>
        <taxon>Mermithidae</taxon>
        <taxon>Romanomermis</taxon>
    </lineage>
</organism>
<evidence type="ECO:0000313" key="3">
    <source>
        <dbReference type="WBParaSite" id="nRc.2.0.1.t25046-RA"/>
    </source>
</evidence>
<accession>A0A915JEY6</accession>
<feature type="region of interest" description="Disordered" evidence="1">
    <location>
        <begin position="1"/>
        <end position="20"/>
    </location>
</feature>